<name>D6TZB0_KTERA</name>
<dbReference type="InterPro" id="IPR049945">
    <property type="entry name" value="AAA_22"/>
</dbReference>
<dbReference type="RefSeq" id="WP_007919585.1">
    <property type="nucleotide sequence ID" value="NZ_ADVG01000004.1"/>
</dbReference>
<gene>
    <name evidence="2" type="ORF">Krac_2659</name>
</gene>
<dbReference type="PRINTS" id="PR00364">
    <property type="entry name" value="DISEASERSIST"/>
</dbReference>
<dbReference type="GO" id="GO:0006355">
    <property type="term" value="P:regulation of DNA-templated transcription"/>
    <property type="evidence" value="ECO:0007669"/>
    <property type="project" value="InterPro"/>
</dbReference>
<dbReference type="Proteomes" id="UP000004508">
    <property type="component" value="Unassembled WGS sequence"/>
</dbReference>
<dbReference type="CDD" id="cd06170">
    <property type="entry name" value="LuxR_C_like"/>
    <property type="match status" value="1"/>
</dbReference>
<proteinExistence type="predicted"/>
<dbReference type="SUPFAM" id="SSF48452">
    <property type="entry name" value="TPR-like"/>
    <property type="match status" value="1"/>
</dbReference>
<dbReference type="PROSITE" id="PS00622">
    <property type="entry name" value="HTH_LUXR_1"/>
    <property type="match status" value="1"/>
</dbReference>
<dbReference type="GO" id="GO:0016887">
    <property type="term" value="F:ATP hydrolysis activity"/>
    <property type="evidence" value="ECO:0007669"/>
    <property type="project" value="InterPro"/>
</dbReference>
<dbReference type="eggNOG" id="COG3903">
    <property type="taxonomic scope" value="Bacteria"/>
</dbReference>
<organism evidence="2 3">
    <name type="scientific">Ktedonobacter racemifer DSM 44963</name>
    <dbReference type="NCBI Taxonomy" id="485913"/>
    <lineage>
        <taxon>Bacteria</taxon>
        <taxon>Bacillati</taxon>
        <taxon>Chloroflexota</taxon>
        <taxon>Ktedonobacteria</taxon>
        <taxon>Ktedonobacterales</taxon>
        <taxon>Ktedonobacteraceae</taxon>
        <taxon>Ktedonobacter</taxon>
    </lineage>
</organism>
<dbReference type="SUPFAM" id="SSF52540">
    <property type="entry name" value="P-loop containing nucleoside triphosphate hydrolases"/>
    <property type="match status" value="1"/>
</dbReference>
<dbReference type="Gene3D" id="1.10.10.10">
    <property type="entry name" value="Winged helix-like DNA-binding domain superfamily/Winged helix DNA-binding domain"/>
    <property type="match status" value="1"/>
</dbReference>
<dbReference type="SMART" id="SM00421">
    <property type="entry name" value="HTH_LUXR"/>
    <property type="match status" value="1"/>
</dbReference>
<dbReference type="PROSITE" id="PS50043">
    <property type="entry name" value="HTH_LUXR_2"/>
    <property type="match status" value="1"/>
</dbReference>
<evidence type="ECO:0000313" key="3">
    <source>
        <dbReference type="Proteomes" id="UP000004508"/>
    </source>
</evidence>
<sequence length="855" mass="95758">MNLEEPIAFPNAYNNLPLQLTSFIGRLDEIEAGCELLKRDTIRLLTLTGPGGVGKTRLALRIAEYLSPTFAHGACFVPLAAINDVDLVLPAILQSLSLKENGSQSILELLQESLRPLHVLLVLDNFEQVIGATPEIELLLRSCPHLQLLVTSRARLHIQGEYEYIVAPLVLPDALEPISVSSLESYPAVALFCERAREAHFDFTLTPENQNDIIELCRRLDGLPLALELAAAHAKLLSPRALLERLKRRQPLPSTRLRNIPARQRTLRDTIEWSYELLNDEERTLFRRLGVFCASSTIEAIEGLYALLSEPEAPDLSLAASLLDKSLLIQREQEAGEPRLFMLETLREFALDQLLACDEAEQVQEAHARYYLELVERAAEHLLGPEQAHWLSVLEYDYENIRASLRFFIESRDGSCALGLAARLVRFWSIRGHINEGRQWLHSALTLSASCEPLTLAEVLVGAAWLALLANEISQAEQLCNKSLQIFQSLGDKRGEGLALHRLALLHLTKGEKKTAYSLFMQSIACYCDALDLNGQAYSLMALGGLQLNSAENEQAALSLKESLRLFREVRNIEGESWSLSMLAQSLLMQDEEEQAAEYAEESLRLFKAMGLREGIGRTLNLQAMLYLRHGQSEQAVIALEESERFFTALASQRYLAQTCFLLAYTYTLCNDEILVERYWRRCLNFLPLEKNLGSLLNLLEELVRLSTVQGNSFWGARIAGMCERLHQRAPGSPGQDASQPEKEYIAHLGTQSDQQSLTLAYAEGQNLPLVEAFTARHRGQPVPQDSPMAHSTDLSQRELEVLHLLSQGLSNKQIAAQLVISPRTVDAHVRSIYNKLALNSRAAVARYALEHHLC</sequence>
<dbReference type="AlphaFoldDB" id="D6TZB0"/>
<dbReference type="Pfam" id="PF13401">
    <property type="entry name" value="AAA_22"/>
    <property type="match status" value="1"/>
</dbReference>
<dbReference type="InterPro" id="IPR027417">
    <property type="entry name" value="P-loop_NTPase"/>
</dbReference>
<reference evidence="2 3" key="1">
    <citation type="journal article" date="2011" name="Stand. Genomic Sci.">
        <title>Non-contiguous finished genome sequence and contextual data of the filamentous soil bacterium Ktedonobacter racemifer type strain (SOSP1-21).</title>
        <authorList>
            <person name="Chang Y.J."/>
            <person name="Land M."/>
            <person name="Hauser L."/>
            <person name="Chertkov O."/>
            <person name="Del Rio T.G."/>
            <person name="Nolan M."/>
            <person name="Copeland A."/>
            <person name="Tice H."/>
            <person name="Cheng J.F."/>
            <person name="Lucas S."/>
            <person name="Han C."/>
            <person name="Goodwin L."/>
            <person name="Pitluck S."/>
            <person name="Ivanova N."/>
            <person name="Ovchinikova G."/>
            <person name="Pati A."/>
            <person name="Chen A."/>
            <person name="Palaniappan K."/>
            <person name="Mavromatis K."/>
            <person name="Liolios K."/>
            <person name="Brettin T."/>
            <person name="Fiebig A."/>
            <person name="Rohde M."/>
            <person name="Abt B."/>
            <person name="Goker M."/>
            <person name="Detter J.C."/>
            <person name="Woyke T."/>
            <person name="Bristow J."/>
            <person name="Eisen J.A."/>
            <person name="Markowitz V."/>
            <person name="Hugenholtz P."/>
            <person name="Kyrpides N.C."/>
            <person name="Klenk H.P."/>
            <person name="Lapidus A."/>
        </authorList>
    </citation>
    <scope>NUCLEOTIDE SEQUENCE [LARGE SCALE GENOMIC DNA]</scope>
    <source>
        <strain evidence="3">DSM 44963</strain>
    </source>
</reference>
<dbReference type="InterPro" id="IPR019734">
    <property type="entry name" value="TPR_rpt"/>
</dbReference>
<dbReference type="InterPro" id="IPR036388">
    <property type="entry name" value="WH-like_DNA-bd_sf"/>
</dbReference>
<dbReference type="Gene3D" id="1.25.40.10">
    <property type="entry name" value="Tetratricopeptide repeat domain"/>
    <property type="match status" value="1"/>
</dbReference>
<dbReference type="SMART" id="SM00028">
    <property type="entry name" value="TPR"/>
    <property type="match status" value="4"/>
</dbReference>
<keyword evidence="3" id="KW-1185">Reference proteome</keyword>
<evidence type="ECO:0000259" key="1">
    <source>
        <dbReference type="PROSITE" id="PS50043"/>
    </source>
</evidence>
<dbReference type="STRING" id="485913.Krac_2659"/>
<dbReference type="GO" id="GO:0003677">
    <property type="term" value="F:DNA binding"/>
    <property type="evidence" value="ECO:0007669"/>
    <property type="project" value="InterPro"/>
</dbReference>
<dbReference type="SUPFAM" id="SSF46894">
    <property type="entry name" value="C-terminal effector domain of the bipartite response regulators"/>
    <property type="match status" value="1"/>
</dbReference>
<feature type="domain" description="HTH luxR-type" evidence="1">
    <location>
        <begin position="788"/>
        <end position="853"/>
    </location>
</feature>
<dbReference type="InterPro" id="IPR016032">
    <property type="entry name" value="Sig_transdc_resp-reg_C-effctor"/>
</dbReference>
<dbReference type="eggNOG" id="COG2197">
    <property type="taxonomic scope" value="Bacteria"/>
</dbReference>
<accession>D6TZB0</accession>
<dbReference type="InterPro" id="IPR011990">
    <property type="entry name" value="TPR-like_helical_dom_sf"/>
</dbReference>
<dbReference type="PRINTS" id="PR00038">
    <property type="entry name" value="HTHLUXR"/>
</dbReference>
<dbReference type="Pfam" id="PF00196">
    <property type="entry name" value="GerE"/>
    <property type="match status" value="1"/>
</dbReference>
<dbReference type="OrthoDB" id="149079at2"/>
<comment type="caution">
    <text evidence="2">The sequence shown here is derived from an EMBL/GenBank/DDBJ whole genome shotgun (WGS) entry which is preliminary data.</text>
</comment>
<dbReference type="InParanoid" id="D6TZB0"/>
<protein>
    <submittedName>
        <fullName evidence="2">Transcriptional regulator, LuxR family</fullName>
    </submittedName>
</protein>
<dbReference type="PANTHER" id="PTHR47691">
    <property type="entry name" value="REGULATOR-RELATED"/>
    <property type="match status" value="1"/>
</dbReference>
<dbReference type="PANTHER" id="PTHR47691:SF3">
    <property type="entry name" value="HTH-TYPE TRANSCRIPTIONAL REGULATOR RV0890C-RELATED"/>
    <property type="match status" value="1"/>
</dbReference>
<dbReference type="InterPro" id="IPR000792">
    <property type="entry name" value="Tscrpt_reg_LuxR_C"/>
</dbReference>
<evidence type="ECO:0000313" key="2">
    <source>
        <dbReference type="EMBL" id="EFH81900.1"/>
    </source>
</evidence>
<dbReference type="EMBL" id="ADVG01000004">
    <property type="protein sequence ID" value="EFH81900.1"/>
    <property type="molecule type" value="Genomic_DNA"/>
</dbReference>
<dbReference type="Gene3D" id="3.40.50.300">
    <property type="entry name" value="P-loop containing nucleotide triphosphate hydrolases"/>
    <property type="match status" value="1"/>
</dbReference>